<sequence>MLRASVLTLVVPTVVAVAVAFPASSLARRAEGFDGLGILLLGMAVAGVLGVVALVVTASVAFGRALPRGQRGRAVLAAVVGPLAALAVTVGPLAWGGPATKLCLLSLTVLLPLVVTGHLRRRWAAVVVVAAVVLGLVHTGTQRWSHDQDRRAELERFEGALPLTDGRSLDSPLPGGWVYLTTSVHSRGSGLPLGMQWRRDAGTPDEDNYSVTVDTTPTDCTPLGTEPTCTVIGRGAHGDVTRSERGYVFVRVGEVEWRVESFRLDDADATTVLDRLEPVGVDAFLRAAEGTIGEF</sequence>
<comment type="caution">
    <text evidence="2">The sequence shown here is derived from an EMBL/GenBank/DDBJ whole genome shotgun (WGS) entry which is preliminary data.</text>
</comment>
<reference evidence="2 3" key="1">
    <citation type="submission" date="2019-07" db="EMBL/GenBank/DDBJ databases">
        <title>Whole genome shotgun sequence of Cellulomonas terrae NBRC 100819.</title>
        <authorList>
            <person name="Hosoyama A."/>
            <person name="Uohara A."/>
            <person name="Ohji S."/>
            <person name="Ichikawa N."/>
        </authorList>
    </citation>
    <scope>NUCLEOTIDE SEQUENCE [LARGE SCALE GENOMIC DNA]</scope>
    <source>
        <strain evidence="2 3">NBRC 100819</strain>
    </source>
</reference>
<keyword evidence="1" id="KW-0472">Membrane</keyword>
<keyword evidence="1" id="KW-0812">Transmembrane</keyword>
<protein>
    <submittedName>
        <fullName evidence="2">Uncharacterized protein</fullName>
    </submittedName>
</protein>
<accession>A0A511JML8</accession>
<dbReference type="Proteomes" id="UP000321049">
    <property type="component" value="Unassembled WGS sequence"/>
</dbReference>
<name>A0A511JML8_9CELL</name>
<evidence type="ECO:0000256" key="1">
    <source>
        <dbReference type="SAM" id="Phobius"/>
    </source>
</evidence>
<dbReference type="AlphaFoldDB" id="A0A511JML8"/>
<feature type="transmembrane region" description="Helical" evidence="1">
    <location>
        <begin position="123"/>
        <end position="141"/>
    </location>
</feature>
<feature type="transmembrane region" description="Helical" evidence="1">
    <location>
        <begin position="36"/>
        <end position="62"/>
    </location>
</feature>
<keyword evidence="1" id="KW-1133">Transmembrane helix</keyword>
<proteinExistence type="predicted"/>
<evidence type="ECO:0000313" key="3">
    <source>
        <dbReference type="Proteomes" id="UP000321049"/>
    </source>
</evidence>
<gene>
    <name evidence="2" type="ORF">CTE05_28090</name>
</gene>
<feature type="transmembrane region" description="Helical" evidence="1">
    <location>
        <begin position="74"/>
        <end position="93"/>
    </location>
</feature>
<organism evidence="2 3">
    <name type="scientific">Cellulomonas terrae</name>
    <dbReference type="NCBI Taxonomy" id="311234"/>
    <lineage>
        <taxon>Bacteria</taxon>
        <taxon>Bacillati</taxon>
        <taxon>Actinomycetota</taxon>
        <taxon>Actinomycetes</taxon>
        <taxon>Micrococcales</taxon>
        <taxon>Cellulomonadaceae</taxon>
        <taxon>Cellulomonas</taxon>
    </lineage>
</organism>
<keyword evidence="3" id="KW-1185">Reference proteome</keyword>
<evidence type="ECO:0000313" key="2">
    <source>
        <dbReference type="EMBL" id="GEL99262.1"/>
    </source>
</evidence>
<dbReference type="EMBL" id="BJWH01000015">
    <property type="protein sequence ID" value="GEL99262.1"/>
    <property type="molecule type" value="Genomic_DNA"/>
</dbReference>